<dbReference type="InterPro" id="IPR039261">
    <property type="entry name" value="FNR_nucleotide-bd"/>
</dbReference>
<name>A0A4Y9R146_9MICO</name>
<dbReference type="Proteomes" id="UP000298127">
    <property type="component" value="Unassembled WGS sequence"/>
</dbReference>
<evidence type="ECO:0000259" key="1">
    <source>
        <dbReference type="Pfam" id="PF04954"/>
    </source>
</evidence>
<reference evidence="2 3" key="1">
    <citation type="journal article" date="2018" name="J. Microbiol.">
        <title>Leifsonia flava sp. nov., a novel actinobacterium isolated from the rhizosphere of Aquilegia viridiflora.</title>
        <authorList>
            <person name="Cai Y."/>
            <person name="Tao W.Z."/>
            <person name="Ma Y.J."/>
            <person name="Cheng J."/>
            <person name="Zhang M.Y."/>
            <person name="Zhang Y.X."/>
        </authorList>
    </citation>
    <scope>NUCLEOTIDE SEQUENCE [LARGE SCALE GENOMIC DNA]</scope>
    <source>
        <strain evidence="2 3">SYP-B2174</strain>
    </source>
</reference>
<proteinExistence type="predicted"/>
<dbReference type="EMBL" id="SPQZ01000003">
    <property type="protein sequence ID" value="TFV98207.1"/>
    <property type="molecule type" value="Genomic_DNA"/>
</dbReference>
<comment type="caution">
    <text evidence="2">The sequence shown here is derived from an EMBL/GenBank/DDBJ whole genome shotgun (WGS) entry which is preliminary data.</text>
</comment>
<organism evidence="2 3">
    <name type="scientific">Orlajensenia leifsoniae</name>
    <dbReference type="NCBI Taxonomy" id="2561933"/>
    <lineage>
        <taxon>Bacteria</taxon>
        <taxon>Bacillati</taxon>
        <taxon>Actinomycetota</taxon>
        <taxon>Actinomycetes</taxon>
        <taxon>Micrococcales</taxon>
        <taxon>Microbacteriaceae</taxon>
        <taxon>Orlajensenia</taxon>
    </lineage>
</organism>
<keyword evidence="3" id="KW-1185">Reference proteome</keyword>
<gene>
    <name evidence="2" type="ORF">E4M00_09305</name>
</gene>
<dbReference type="Pfam" id="PF04954">
    <property type="entry name" value="SIP"/>
    <property type="match status" value="1"/>
</dbReference>
<dbReference type="InterPro" id="IPR007037">
    <property type="entry name" value="SIP_rossman_dom"/>
</dbReference>
<accession>A0A4Y9R146</accession>
<dbReference type="AlphaFoldDB" id="A0A4Y9R146"/>
<protein>
    <recommendedName>
        <fullName evidence="1">SIP-like Rossmann fold domain-containing protein</fullName>
    </recommendedName>
</protein>
<dbReference type="Gene3D" id="3.40.50.80">
    <property type="entry name" value="Nucleotide-binding domain of ferredoxin-NADP reductase (FNR) module"/>
    <property type="match status" value="1"/>
</dbReference>
<evidence type="ECO:0000313" key="2">
    <source>
        <dbReference type="EMBL" id="TFV98207.1"/>
    </source>
</evidence>
<sequence length="123" mass="13465">MMIAGDTRDLPAIRGLIARIPDDAYGQIFVEISAAIQIEHLVVPPGVAVNWLPRDASVRAASGLPPRGEMVLASLRGWIAEWLDLDELDHAHFMVWIGCGDVPAVGSFYSEVDSLLHRHTRQG</sequence>
<feature type="domain" description="SIP-like Rossmann fold" evidence="1">
    <location>
        <begin position="2"/>
        <end position="70"/>
    </location>
</feature>
<evidence type="ECO:0000313" key="3">
    <source>
        <dbReference type="Proteomes" id="UP000298127"/>
    </source>
</evidence>